<organism evidence="1 2">
    <name type="scientific">Boeremia exigua</name>
    <dbReference type="NCBI Taxonomy" id="749465"/>
    <lineage>
        <taxon>Eukaryota</taxon>
        <taxon>Fungi</taxon>
        <taxon>Dikarya</taxon>
        <taxon>Ascomycota</taxon>
        <taxon>Pezizomycotina</taxon>
        <taxon>Dothideomycetes</taxon>
        <taxon>Pleosporomycetidae</taxon>
        <taxon>Pleosporales</taxon>
        <taxon>Pleosporineae</taxon>
        <taxon>Didymellaceae</taxon>
        <taxon>Boeremia</taxon>
    </lineage>
</organism>
<sequence>MLSLSRAYVCWLHNPGHNYTNLELFFPDRVQLARKTPLLLKRLQKEDLEGHLKVLENFLRRDPVSDNSHQVYAEDTGGVSAGYSEDTHGLSDIWRVGGVSTSNSGSLHVAKPLKPGCQQQPGDTRSYNSGPDSELENRLYGCVEKALEYIRTTTIDWGRLIHVEGHLPQLEGFERLDDTNHKDIVDLVDELKKRAQKEAHAGALYFSEQTRRDIRLNLDESIVRAFKPLVADVQPRGLLTEVLETSKSISMLQECFKSTIEIWEVFLEDLPAFYPEEDQAQGPAVIWNHITISMDHTSSGNFKQELLSILGSSAYRKADAIVDEEVKPKFRWHAKAKISTVSEPVAQFRRSYPFTSTQTTRKEKPPSKSPSLPASLAMPAGISVNLEDRESLLPSRKLLSPDQSNHGSELESASRNQLLDRISALESENKNLKDATEINIGCEIIYFIVEKGSGNMEGSRAYQDEPTWAVGARGEIVLKSHFPIPNVDAYIEQKQDLAFLIGRFYSPDEQQSDVRKAVRERKTPSPPKSSEETIRLVSTDMEDAMEAFLATILDFERETDEFDPSTALPAPYLFWYHHRSSADLRVLSQLQALHMRKLTEWIEHNYGEMYKYVEEQLSRGVVSSESMVFLLKRGDTVVVDSKLGHKDGTLKGAIAEDYPSCASLKTGVDDTEILWSKRSKCGKTKRTWRWDIEVELTTEKSNEEVVISTLNAYPLKYANEKTKIMLECRGKVFWSCRNQRLVSYEDKRGIYGAAERFMVDFRTYKQLHSDTFAFKREYQSIDDSELTRMDPAVLESDEPPSSPEIYVFPDKIPAYNLRSKKWVDLEIDMIREVSWNKLSFSHLVIDDESKDLVQALVTNQIAREQGTDIIESKGNGLIILLNGGPGTGKTFTAERVAEMAEKPLFRVTCGDIGTKPEAVEKYLESVLHLSKIWGCVVLLDEADVFLEQRTLSDLERNALVSVFLRVLEYYEGILILTSNGVGTFDEAFKSRIQLSLHYENLDRGQRKKIWRNFLSRLQEMDESIPTVPMEPNVRSSKDIQPIAIDYKDIDGYIGDLANIDMNGRQIRNAITTARQLARFKNETMKYRHLKHVIKVSNKFDKYLLEVHEGMPDDVLARGEGIR</sequence>
<accession>A0ACC2IBM3</accession>
<keyword evidence="2" id="KW-1185">Reference proteome</keyword>
<comment type="caution">
    <text evidence="1">The sequence shown here is derived from an EMBL/GenBank/DDBJ whole genome shotgun (WGS) entry which is preliminary data.</text>
</comment>
<protein>
    <submittedName>
        <fullName evidence="1">Uncharacterized protein</fullName>
    </submittedName>
</protein>
<reference evidence="1" key="1">
    <citation type="submission" date="2022-11" db="EMBL/GenBank/DDBJ databases">
        <title>Genome Sequence of Boeremia exigua.</title>
        <authorList>
            <person name="Buettner E."/>
        </authorList>
    </citation>
    <scope>NUCLEOTIDE SEQUENCE</scope>
    <source>
        <strain evidence="1">CU02</strain>
    </source>
</reference>
<evidence type="ECO:0000313" key="1">
    <source>
        <dbReference type="EMBL" id="KAJ8112586.1"/>
    </source>
</evidence>
<proteinExistence type="predicted"/>
<gene>
    <name evidence="1" type="ORF">OPT61_g5071</name>
</gene>
<dbReference type="Proteomes" id="UP001153331">
    <property type="component" value="Unassembled WGS sequence"/>
</dbReference>
<dbReference type="EMBL" id="JAPHNI010000313">
    <property type="protein sequence ID" value="KAJ8112586.1"/>
    <property type="molecule type" value="Genomic_DNA"/>
</dbReference>
<name>A0ACC2IBM3_9PLEO</name>
<evidence type="ECO:0000313" key="2">
    <source>
        <dbReference type="Proteomes" id="UP001153331"/>
    </source>
</evidence>